<feature type="domain" description="Ner winged helix-turn-helix DNA-binding" evidence="6">
    <location>
        <begin position="18"/>
        <end position="84"/>
    </location>
</feature>
<dbReference type="InterPro" id="IPR038722">
    <property type="entry name" value="Ner_HTH_dom"/>
</dbReference>
<evidence type="ECO:0000313" key="7">
    <source>
        <dbReference type="EMBL" id="EBS5459246.1"/>
    </source>
</evidence>
<reference evidence="7" key="1">
    <citation type="submission" date="2018-07" db="EMBL/GenBank/DDBJ databases">
        <authorList>
            <person name="Ashton P.M."/>
            <person name="Dallman T."/>
            <person name="Nair S."/>
            <person name="De Pinna E."/>
            <person name="Peters T."/>
            <person name="Grant K."/>
        </authorList>
    </citation>
    <scope>NUCLEOTIDE SEQUENCE</scope>
    <source>
        <strain evidence="7">245081</strain>
    </source>
</reference>
<evidence type="ECO:0000259" key="6">
    <source>
        <dbReference type="Pfam" id="PF13693"/>
    </source>
</evidence>
<name>A0A5V0BRA5_SALEN</name>
<evidence type="ECO:0000256" key="2">
    <source>
        <dbReference type="ARBA" id="ARBA00023015"/>
    </source>
</evidence>
<comment type="similarity">
    <text evidence="1">Belongs to the ner transcriptional regulatory family.</text>
</comment>
<evidence type="ECO:0000256" key="1">
    <source>
        <dbReference type="ARBA" id="ARBA00006157"/>
    </source>
</evidence>
<evidence type="ECO:0000256" key="3">
    <source>
        <dbReference type="ARBA" id="ARBA00023125"/>
    </source>
</evidence>
<comment type="caution">
    <text evidence="7">The sequence shown here is derived from an EMBL/GenBank/DDBJ whole genome shotgun (WGS) entry which is preliminary data.</text>
</comment>
<feature type="region of interest" description="Disordered" evidence="5">
    <location>
        <begin position="78"/>
        <end position="97"/>
    </location>
</feature>
<keyword evidence="4" id="KW-0804">Transcription</keyword>
<organism evidence="7">
    <name type="scientific">Salmonella enteritidis</name>
    <dbReference type="NCBI Taxonomy" id="149539"/>
    <lineage>
        <taxon>Bacteria</taxon>
        <taxon>Pseudomonadati</taxon>
        <taxon>Pseudomonadota</taxon>
        <taxon>Gammaproteobacteria</taxon>
        <taxon>Enterobacterales</taxon>
        <taxon>Enterobacteriaceae</taxon>
        <taxon>Salmonella</taxon>
    </lineage>
</organism>
<dbReference type="Pfam" id="PF13693">
    <property type="entry name" value="HTH_35"/>
    <property type="match status" value="1"/>
</dbReference>
<dbReference type="SUPFAM" id="SSF47413">
    <property type="entry name" value="lambda repressor-like DNA-binding domains"/>
    <property type="match status" value="1"/>
</dbReference>
<dbReference type="GO" id="GO:0003677">
    <property type="term" value="F:DNA binding"/>
    <property type="evidence" value="ECO:0007669"/>
    <property type="project" value="UniProtKB-KW"/>
</dbReference>
<dbReference type="InterPro" id="IPR010982">
    <property type="entry name" value="Lambda_DNA-bd_dom_sf"/>
</dbReference>
<evidence type="ECO:0000256" key="4">
    <source>
        <dbReference type="ARBA" id="ARBA00023163"/>
    </source>
</evidence>
<keyword evidence="2" id="KW-0805">Transcription regulation</keyword>
<protein>
    <submittedName>
        <fullName evidence="7">Transcriptional regulator</fullName>
    </submittedName>
</protein>
<proteinExistence type="inferred from homology"/>
<dbReference type="Gene3D" id="1.10.260.40">
    <property type="entry name" value="lambda repressor-like DNA-binding domains"/>
    <property type="match status" value="1"/>
</dbReference>
<sequence length="97" mass="10875">MNNPTASQKKRTKGTLQDWHRADIVAALRKRGISLAQLSRDQGLASRTLNNAFERHYPKAESIIAQALGMVPEELWPSRYTGKSPEGLSLTDEKDQK</sequence>
<gene>
    <name evidence="7" type="ORF">DUU06_16415</name>
</gene>
<evidence type="ECO:0000256" key="5">
    <source>
        <dbReference type="SAM" id="MobiDB-lite"/>
    </source>
</evidence>
<dbReference type="EMBL" id="AAGVVM010000032">
    <property type="protein sequence ID" value="EBS5459246.1"/>
    <property type="molecule type" value="Genomic_DNA"/>
</dbReference>
<keyword evidence="3" id="KW-0238">DNA-binding</keyword>
<dbReference type="AlphaFoldDB" id="A0A5V0BRA5"/>
<accession>A0A5V0BRA5</accession>